<dbReference type="RefSeq" id="WP_161016782.1">
    <property type="nucleotide sequence ID" value="NZ_WWCK01000008.1"/>
</dbReference>
<sequence length="414" mass="43218">MNGFVFVAAVMCALVLWLILRPLLSRRDAAVAPQADQLNLAVLRDQLRELEADREQGSIDAAAYAAARRELEQRVAEDVHLAPRAGTPPAAAPAPRWQAAVLSLALIAGAGTLYATLGMPQALTAPGAAPAVAGGQALDPHTSNEAEAMVAKLAERMAREPQDPNGWALLARSYSAMGRFVAASGAYSRLIALIPDDAQILSDYADVLAMTQNQKLAGEPERLLKRALAADPKNVKALILSGDAAFERTDLAAAAVHWQAALANATPNSEFAQMARDNLAHIGAPVGGAAATPSAAPTAAPAATSISGAVELDPSLRAQVGDNDTVFIVAKAADGPRFPLAVLRKQVRDLPLQFTLDDTMGMMPGVTLSQFDKLIVTARISKTGNAIAAPGDLESTPQPAKPGQARIQLRISPK</sequence>
<dbReference type="Pfam" id="PF23892">
    <property type="entry name" value="Ig_CycH"/>
    <property type="match status" value="1"/>
</dbReference>
<evidence type="ECO:0000256" key="1">
    <source>
        <dbReference type="ARBA" id="ARBA00004196"/>
    </source>
</evidence>
<evidence type="ECO:0000256" key="5">
    <source>
        <dbReference type="PROSITE-ProRule" id="PRU00339"/>
    </source>
</evidence>
<evidence type="ECO:0000259" key="7">
    <source>
        <dbReference type="Pfam" id="PF23892"/>
    </source>
</evidence>
<name>A0A7X4GWB0_9BURK</name>
<keyword evidence="10" id="KW-1185">Reference proteome</keyword>
<dbReference type="InterPro" id="IPR056413">
    <property type="entry name" value="TPR_CcmH_CycH"/>
</dbReference>
<dbReference type="EMBL" id="WWCK01000008">
    <property type="protein sequence ID" value="MYM70294.1"/>
    <property type="molecule type" value="Genomic_DNA"/>
</dbReference>
<dbReference type="AlphaFoldDB" id="A0A7X4GWB0"/>
<evidence type="ECO:0000256" key="4">
    <source>
        <dbReference type="ARBA" id="ARBA00022803"/>
    </source>
</evidence>
<comment type="caution">
    <text evidence="9">The sequence shown here is derived from an EMBL/GenBank/DDBJ whole genome shotgun (WGS) entry which is preliminary data.</text>
</comment>
<feature type="domain" description="Cytochrome c-type biogenesis protein H Ig-like" evidence="7">
    <location>
        <begin position="307"/>
        <end position="411"/>
    </location>
</feature>
<dbReference type="SUPFAM" id="SSF48452">
    <property type="entry name" value="TPR-like"/>
    <property type="match status" value="1"/>
</dbReference>
<dbReference type="InterPro" id="IPR019734">
    <property type="entry name" value="TPR_rpt"/>
</dbReference>
<dbReference type="GO" id="GO:0030313">
    <property type="term" value="C:cell envelope"/>
    <property type="evidence" value="ECO:0007669"/>
    <property type="project" value="UniProtKB-SubCell"/>
</dbReference>
<dbReference type="Pfam" id="PF23914">
    <property type="entry name" value="TPR_CcmH_CycH"/>
    <property type="match status" value="1"/>
</dbReference>
<dbReference type="InterPro" id="IPR017560">
    <property type="entry name" value="Cyt_c_biogenesis_CcmI"/>
</dbReference>
<evidence type="ECO:0000313" key="9">
    <source>
        <dbReference type="EMBL" id="MYM70294.1"/>
    </source>
</evidence>
<reference evidence="9 10" key="1">
    <citation type="submission" date="2019-12" db="EMBL/GenBank/DDBJ databases">
        <title>Novel species isolated from a subtropical stream in China.</title>
        <authorList>
            <person name="Lu H."/>
        </authorList>
    </citation>
    <scope>NUCLEOTIDE SEQUENCE [LARGE SCALE GENOMIC DNA]</scope>
    <source>
        <strain evidence="9 10">FT55W</strain>
    </source>
</reference>
<accession>A0A7X4GWB0</accession>
<evidence type="ECO:0000259" key="8">
    <source>
        <dbReference type="Pfam" id="PF23914"/>
    </source>
</evidence>
<dbReference type="Proteomes" id="UP000450012">
    <property type="component" value="Unassembled WGS sequence"/>
</dbReference>
<dbReference type="PROSITE" id="PS50005">
    <property type="entry name" value="TPR"/>
    <property type="match status" value="1"/>
</dbReference>
<dbReference type="GO" id="GO:0017004">
    <property type="term" value="P:cytochrome complex assembly"/>
    <property type="evidence" value="ECO:0007669"/>
    <property type="project" value="UniProtKB-KW"/>
</dbReference>
<evidence type="ECO:0000256" key="3">
    <source>
        <dbReference type="ARBA" id="ARBA00022748"/>
    </source>
</evidence>
<feature type="domain" description="Cytochrome c-type biogenesis protein H TPR" evidence="8">
    <location>
        <begin position="139"/>
        <end position="269"/>
    </location>
</feature>
<dbReference type="InterPro" id="IPR051263">
    <property type="entry name" value="C-type_cytochrome_biogenesis"/>
</dbReference>
<organism evidence="9 10">
    <name type="scientific">Duganella rivi</name>
    <dbReference type="NCBI Taxonomy" id="2666083"/>
    <lineage>
        <taxon>Bacteria</taxon>
        <taxon>Pseudomonadati</taxon>
        <taxon>Pseudomonadota</taxon>
        <taxon>Betaproteobacteria</taxon>
        <taxon>Burkholderiales</taxon>
        <taxon>Oxalobacteraceae</taxon>
        <taxon>Telluria group</taxon>
        <taxon>Duganella</taxon>
    </lineage>
</organism>
<evidence type="ECO:0000256" key="2">
    <source>
        <dbReference type="ARBA" id="ARBA00022737"/>
    </source>
</evidence>
<gene>
    <name evidence="9" type="primary">ccmI</name>
    <name evidence="9" type="ORF">GTP45_26315</name>
</gene>
<keyword evidence="2" id="KW-0677">Repeat</keyword>
<dbReference type="Gene3D" id="1.25.40.10">
    <property type="entry name" value="Tetratricopeptide repeat domain"/>
    <property type="match status" value="1"/>
</dbReference>
<feature type="region of interest" description="Disordered" evidence="6">
    <location>
        <begin position="388"/>
        <end position="414"/>
    </location>
</feature>
<feature type="repeat" description="TPR" evidence="5">
    <location>
        <begin position="164"/>
        <end position="197"/>
    </location>
</feature>
<evidence type="ECO:0000313" key="10">
    <source>
        <dbReference type="Proteomes" id="UP000450012"/>
    </source>
</evidence>
<keyword evidence="4 5" id="KW-0802">TPR repeat</keyword>
<protein>
    <submittedName>
        <fullName evidence="9">C-type cytochrome biogenesis protein CcmI</fullName>
    </submittedName>
</protein>
<dbReference type="InterPro" id="IPR056412">
    <property type="entry name" value="Ig_CycH"/>
</dbReference>
<proteinExistence type="predicted"/>
<dbReference type="PANTHER" id="PTHR47870:SF1">
    <property type="entry name" value="CYTOCHROME C-TYPE BIOGENESIS PROTEIN CCMH"/>
    <property type="match status" value="1"/>
</dbReference>
<keyword evidence="3" id="KW-0201">Cytochrome c-type biogenesis</keyword>
<comment type="subcellular location">
    <subcellularLocation>
        <location evidence="1">Cell envelope</location>
    </subcellularLocation>
</comment>
<dbReference type="PANTHER" id="PTHR47870">
    <property type="entry name" value="CYTOCHROME C-TYPE BIOGENESIS PROTEIN CCMH"/>
    <property type="match status" value="1"/>
</dbReference>
<dbReference type="GO" id="GO:0005886">
    <property type="term" value="C:plasma membrane"/>
    <property type="evidence" value="ECO:0007669"/>
    <property type="project" value="TreeGrafter"/>
</dbReference>
<dbReference type="InterPro" id="IPR011990">
    <property type="entry name" value="TPR-like_helical_dom_sf"/>
</dbReference>
<evidence type="ECO:0000256" key="6">
    <source>
        <dbReference type="SAM" id="MobiDB-lite"/>
    </source>
</evidence>
<dbReference type="NCBIfam" id="TIGR03142">
    <property type="entry name" value="cytochro_ccmI"/>
    <property type="match status" value="1"/>
</dbReference>